<dbReference type="InterPro" id="IPR023346">
    <property type="entry name" value="Lysozyme-like_dom_sf"/>
</dbReference>
<dbReference type="Proteomes" id="UP000676967">
    <property type="component" value="Chromosome"/>
</dbReference>
<proteinExistence type="predicted"/>
<evidence type="ECO:0000313" key="1">
    <source>
        <dbReference type="EMBL" id="BCJ42903.1"/>
    </source>
</evidence>
<dbReference type="EMBL" id="AP023356">
    <property type="protein sequence ID" value="BCJ42903.1"/>
    <property type="molecule type" value="Genomic_DNA"/>
</dbReference>
<dbReference type="RefSeq" id="WP_189328472.1">
    <property type="nucleotide sequence ID" value="NZ_AP023356.1"/>
</dbReference>
<sequence length="233" mass="24975">MNRLWSRLGVRTASVGLLVAGLGGGVYLGQDRDDQQQNAQSQLVMQANAEEVQLLKERQAEHAAARAYRRTAEDAAAAKAAVEAKAAATKARSLEKKAIAAKEAEEKAAAEKKAEETGGPVEFTGPIPSSCNEYSGAKKTGCALMLDAGFKISQFPCLEKLWDRESGWNYKATNSGSGAYGIPQALPGSKMASVADDWKTNPATQIKWGLGYIEGRYDTPCGAWNHSESVGWY</sequence>
<dbReference type="SUPFAM" id="SSF53955">
    <property type="entry name" value="Lysozyme-like"/>
    <property type="match status" value="1"/>
</dbReference>
<accession>A0ABN6CFT4</accession>
<keyword evidence="2" id="KW-1185">Reference proteome</keyword>
<name>A0ABN6CFT4_9ACTN</name>
<gene>
    <name evidence="1" type="ORF">Aiant_35600</name>
</gene>
<evidence type="ECO:0008006" key="3">
    <source>
        <dbReference type="Google" id="ProtNLM"/>
    </source>
</evidence>
<organism evidence="1 2">
    <name type="scientific">Actinoplanes ianthinogenes</name>
    <dbReference type="NCBI Taxonomy" id="122358"/>
    <lineage>
        <taxon>Bacteria</taxon>
        <taxon>Bacillati</taxon>
        <taxon>Actinomycetota</taxon>
        <taxon>Actinomycetes</taxon>
        <taxon>Micromonosporales</taxon>
        <taxon>Micromonosporaceae</taxon>
        <taxon>Actinoplanes</taxon>
    </lineage>
</organism>
<evidence type="ECO:0000313" key="2">
    <source>
        <dbReference type="Proteomes" id="UP000676967"/>
    </source>
</evidence>
<protein>
    <recommendedName>
        <fullName evidence="3">Lytic transglycosylase domain-containing protein</fullName>
    </recommendedName>
</protein>
<reference evidence="1 2" key="1">
    <citation type="submission" date="2020-08" db="EMBL/GenBank/DDBJ databases">
        <title>Whole genome shotgun sequence of Actinoplanes ianthinogenes NBRC 13996.</title>
        <authorList>
            <person name="Komaki H."/>
            <person name="Tamura T."/>
        </authorList>
    </citation>
    <scope>NUCLEOTIDE SEQUENCE [LARGE SCALE GENOMIC DNA]</scope>
    <source>
        <strain evidence="1 2">NBRC 13996</strain>
    </source>
</reference>